<protein>
    <submittedName>
        <fullName evidence="1">Uncharacterized protein</fullName>
    </submittedName>
</protein>
<accession>A0AAV9GBL1</accession>
<comment type="caution">
    <text evidence="1">The sequence shown here is derived from an EMBL/GenBank/DDBJ whole genome shotgun (WGS) entry which is preliminary data.</text>
</comment>
<gene>
    <name evidence="1" type="ORF">QBC34DRAFT_413241</name>
</gene>
<reference evidence="1" key="2">
    <citation type="submission" date="2023-05" db="EMBL/GenBank/DDBJ databases">
        <authorList>
            <consortium name="Lawrence Berkeley National Laboratory"/>
            <person name="Steindorff A."/>
            <person name="Hensen N."/>
            <person name="Bonometti L."/>
            <person name="Westerberg I."/>
            <person name="Brannstrom I.O."/>
            <person name="Guillou S."/>
            <person name="Cros-Aarteil S."/>
            <person name="Calhoun S."/>
            <person name="Haridas S."/>
            <person name="Kuo A."/>
            <person name="Mondo S."/>
            <person name="Pangilinan J."/>
            <person name="Riley R."/>
            <person name="Labutti K."/>
            <person name="Andreopoulos B."/>
            <person name="Lipzen A."/>
            <person name="Chen C."/>
            <person name="Yanf M."/>
            <person name="Daum C."/>
            <person name="Ng V."/>
            <person name="Clum A."/>
            <person name="Ohm R."/>
            <person name="Martin F."/>
            <person name="Silar P."/>
            <person name="Natvig D."/>
            <person name="Lalanne C."/>
            <person name="Gautier V."/>
            <person name="Ament-Velasquez S.L."/>
            <person name="Kruys A."/>
            <person name="Hutchinson M.I."/>
            <person name="Powell A.J."/>
            <person name="Barry K."/>
            <person name="Miller A.N."/>
            <person name="Grigoriev I.V."/>
            <person name="Debuchy R."/>
            <person name="Gladieux P."/>
            <person name="Thoren M.H."/>
            <person name="Johannesson H."/>
        </authorList>
    </citation>
    <scope>NUCLEOTIDE SEQUENCE</scope>
    <source>
        <strain evidence="1">PSN243</strain>
    </source>
</reference>
<organism evidence="1 2">
    <name type="scientific">Podospora aff. communis PSN243</name>
    <dbReference type="NCBI Taxonomy" id="3040156"/>
    <lineage>
        <taxon>Eukaryota</taxon>
        <taxon>Fungi</taxon>
        <taxon>Dikarya</taxon>
        <taxon>Ascomycota</taxon>
        <taxon>Pezizomycotina</taxon>
        <taxon>Sordariomycetes</taxon>
        <taxon>Sordariomycetidae</taxon>
        <taxon>Sordariales</taxon>
        <taxon>Podosporaceae</taxon>
        <taxon>Podospora</taxon>
    </lineage>
</organism>
<dbReference type="Proteomes" id="UP001321760">
    <property type="component" value="Unassembled WGS sequence"/>
</dbReference>
<evidence type="ECO:0000313" key="2">
    <source>
        <dbReference type="Proteomes" id="UP001321760"/>
    </source>
</evidence>
<dbReference type="AlphaFoldDB" id="A0AAV9GBL1"/>
<evidence type="ECO:0000313" key="1">
    <source>
        <dbReference type="EMBL" id="KAK4445473.1"/>
    </source>
</evidence>
<sequence>MQDEVDGIDEKFQCARNRLGLPERSSPSPETPDGFHRHLSLCWYNPGADNILHHISSFRGPRLRTDRIPHSPQKIVLVSRHTNGPVWKRLHSIRHVHDRVGCASGQPARRFENARSARAGSDTSRIELDGDIPLVDKGAAGGPARRPGQIGTFVGYHDFDLGSGWVNGGNRDAVLPAELLEWDENRRVGPNLVSVFWWSRLDAGPGGLHVATHGSAVLAISRDGGYLLVPLQCVLGTRR</sequence>
<dbReference type="EMBL" id="MU865965">
    <property type="protein sequence ID" value="KAK4445473.1"/>
    <property type="molecule type" value="Genomic_DNA"/>
</dbReference>
<keyword evidence="2" id="KW-1185">Reference proteome</keyword>
<name>A0AAV9GBL1_9PEZI</name>
<reference evidence="1" key="1">
    <citation type="journal article" date="2023" name="Mol. Phylogenet. Evol.">
        <title>Genome-scale phylogeny and comparative genomics of the fungal order Sordariales.</title>
        <authorList>
            <person name="Hensen N."/>
            <person name="Bonometti L."/>
            <person name="Westerberg I."/>
            <person name="Brannstrom I.O."/>
            <person name="Guillou S."/>
            <person name="Cros-Aarteil S."/>
            <person name="Calhoun S."/>
            <person name="Haridas S."/>
            <person name="Kuo A."/>
            <person name="Mondo S."/>
            <person name="Pangilinan J."/>
            <person name="Riley R."/>
            <person name="LaButti K."/>
            <person name="Andreopoulos B."/>
            <person name="Lipzen A."/>
            <person name="Chen C."/>
            <person name="Yan M."/>
            <person name="Daum C."/>
            <person name="Ng V."/>
            <person name="Clum A."/>
            <person name="Steindorff A."/>
            <person name="Ohm R.A."/>
            <person name="Martin F."/>
            <person name="Silar P."/>
            <person name="Natvig D.O."/>
            <person name="Lalanne C."/>
            <person name="Gautier V."/>
            <person name="Ament-Velasquez S.L."/>
            <person name="Kruys A."/>
            <person name="Hutchinson M.I."/>
            <person name="Powell A.J."/>
            <person name="Barry K."/>
            <person name="Miller A.N."/>
            <person name="Grigoriev I.V."/>
            <person name="Debuchy R."/>
            <person name="Gladieux P."/>
            <person name="Hiltunen Thoren M."/>
            <person name="Johannesson H."/>
        </authorList>
    </citation>
    <scope>NUCLEOTIDE SEQUENCE</scope>
    <source>
        <strain evidence="1">PSN243</strain>
    </source>
</reference>
<proteinExistence type="predicted"/>